<dbReference type="AlphaFoldDB" id="A0A3P3XN84"/>
<feature type="transmembrane region" description="Helical" evidence="10">
    <location>
        <begin position="138"/>
        <end position="162"/>
    </location>
</feature>
<evidence type="ECO:0000256" key="9">
    <source>
        <dbReference type="ARBA" id="ARBA00037998"/>
    </source>
</evidence>
<keyword evidence="6" id="KW-0029">Amino-acid transport</keyword>
<dbReference type="CDD" id="cd06582">
    <property type="entry name" value="TM_PBP1_LivH_like"/>
    <property type="match status" value="1"/>
</dbReference>
<dbReference type="InterPro" id="IPR052157">
    <property type="entry name" value="BCAA_transport_permease"/>
</dbReference>
<dbReference type="GO" id="GO:0015190">
    <property type="term" value="F:L-leucine transmembrane transporter activity"/>
    <property type="evidence" value="ECO:0007669"/>
    <property type="project" value="TreeGrafter"/>
</dbReference>
<evidence type="ECO:0000256" key="5">
    <source>
        <dbReference type="ARBA" id="ARBA00022692"/>
    </source>
</evidence>
<dbReference type="EMBL" id="FWDO01000004">
    <property type="protein sequence ID" value="SLM17715.1"/>
    <property type="molecule type" value="Genomic_DNA"/>
</dbReference>
<keyword evidence="8 10" id="KW-0472">Membrane</keyword>
<dbReference type="GO" id="GO:0042941">
    <property type="term" value="P:D-alanine transmembrane transport"/>
    <property type="evidence" value="ECO:0007669"/>
    <property type="project" value="TreeGrafter"/>
</dbReference>
<comment type="similarity">
    <text evidence="9">Belongs to the binding-protein-dependent transport system permease family. LivHM subfamily.</text>
</comment>
<dbReference type="GO" id="GO:0005304">
    <property type="term" value="F:L-valine transmembrane transporter activity"/>
    <property type="evidence" value="ECO:0007669"/>
    <property type="project" value="TreeGrafter"/>
</dbReference>
<keyword evidence="3" id="KW-1003">Cell membrane</keyword>
<keyword evidence="4" id="KW-0997">Cell inner membrane</keyword>
<protein>
    <submittedName>
        <fullName evidence="11">Inner-membrane translocator</fullName>
    </submittedName>
</protein>
<feature type="transmembrane region" description="Helical" evidence="10">
    <location>
        <begin position="191"/>
        <end position="210"/>
    </location>
</feature>
<dbReference type="GO" id="GO:0015808">
    <property type="term" value="P:L-alanine transport"/>
    <property type="evidence" value="ECO:0007669"/>
    <property type="project" value="TreeGrafter"/>
</dbReference>
<accession>A0A3P3XN84</accession>
<evidence type="ECO:0000313" key="11">
    <source>
        <dbReference type="EMBL" id="SLM17715.1"/>
    </source>
</evidence>
<feature type="transmembrane region" description="Helical" evidence="10">
    <location>
        <begin position="230"/>
        <end position="254"/>
    </location>
</feature>
<keyword evidence="7 10" id="KW-1133">Transmembrane helix</keyword>
<sequence length="298" mass="31411">MSAGEYISQQIINAISIGSLYALMAIGLSMVFGILRLINFAHGDLIMVGSYTTVLLLSGGIPFVWASLAGIAASTIMGLLMERLAYRPIRGAPDVAMLLTSFAVTIFLENLAIILFKATSRAFPVPPVLNTVVSFGNLQIASLNIISILLTIILLILLTLFVTKTETGISMRAASQDLVAARLMGINVNRVIAAAFAIGSFMAGVVGILWSAKVGKIDPLMGFNPVLKAFVASVIGGLGSIPSAVLGGYVLGALEILLQGLLPANVVPFRDALVFLILILLLLFRPNGILGSTEKEKI</sequence>
<feature type="transmembrane region" description="Helical" evidence="10">
    <location>
        <begin position="266"/>
        <end position="284"/>
    </location>
</feature>
<evidence type="ECO:0000256" key="8">
    <source>
        <dbReference type="ARBA" id="ARBA00023136"/>
    </source>
</evidence>
<dbReference type="GO" id="GO:0015188">
    <property type="term" value="F:L-isoleucine transmembrane transporter activity"/>
    <property type="evidence" value="ECO:0007669"/>
    <property type="project" value="TreeGrafter"/>
</dbReference>
<proteinExistence type="inferred from homology"/>
<evidence type="ECO:0000256" key="7">
    <source>
        <dbReference type="ARBA" id="ARBA00022989"/>
    </source>
</evidence>
<comment type="subcellular location">
    <subcellularLocation>
        <location evidence="1">Cell membrane</location>
        <topology evidence="1">Multi-pass membrane protein</topology>
    </subcellularLocation>
</comment>
<dbReference type="GO" id="GO:0005886">
    <property type="term" value="C:plasma membrane"/>
    <property type="evidence" value="ECO:0007669"/>
    <property type="project" value="UniProtKB-SubCell"/>
</dbReference>
<dbReference type="GO" id="GO:0015192">
    <property type="term" value="F:L-phenylalanine transmembrane transporter activity"/>
    <property type="evidence" value="ECO:0007669"/>
    <property type="project" value="TreeGrafter"/>
</dbReference>
<dbReference type="Pfam" id="PF02653">
    <property type="entry name" value="BPD_transp_2"/>
    <property type="match status" value="1"/>
</dbReference>
<dbReference type="InterPro" id="IPR001851">
    <property type="entry name" value="ABC_transp_permease"/>
</dbReference>
<gene>
    <name evidence="11" type="ORF">SPIRO4BDMA_40284</name>
</gene>
<keyword evidence="5 10" id="KW-0812">Transmembrane</keyword>
<evidence type="ECO:0000256" key="1">
    <source>
        <dbReference type="ARBA" id="ARBA00004651"/>
    </source>
</evidence>
<evidence type="ECO:0000256" key="3">
    <source>
        <dbReference type="ARBA" id="ARBA00022475"/>
    </source>
</evidence>
<evidence type="ECO:0000256" key="10">
    <source>
        <dbReference type="SAM" id="Phobius"/>
    </source>
</evidence>
<dbReference type="PANTHER" id="PTHR11795">
    <property type="entry name" value="BRANCHED-CHAIN AMINO ACID TRANSPORT SYSTEM PERMEASE PROTEIN LIVH"/>
    <property type="match status" value="1"/>
</dbReference>
<feature type="transmembrane region" description="Helical" evidence="10">
    <location>
        <begin position="92"/>
        <end position="118"/>
    </location>
</feature>
<evidence type="ECO:0000256" key="2">
    <source>
        <dbReference type="ARBA" id="ARBA00022448"/>
    </source>
</evidence>
<dbReference type="GO" id="GO:1903806">
    <property type="term" value="P:L-isoleucine import across plasma membrane"/>
    <property type="evidence" value="ECO:0007669"/>
    <property type="project" value="TreeGrafter"/>
</dbReference>
<evidence type="ECO:0000256" key="4">
    <source>
        <dbReference type="ARBA" id="ARBA00022519"/>
    </source>
</evidence>
<keyword evidence="2" id="KW-0813">Transport</keyword>
<evidence type="ECO:0000256" key="6">
    <source>
        <dbReference type="ARBA" id="ARBA00022970"/>
    </source>
</evidence>
<feature type="transmembrane region" description="Helical" evidence="10">
    <location>
        <begin position="55"/>
        <end position="80"/>
    </location>
</feature>
<feature type="transmembrane region" description="Helical" evidence="10">
    <location>
        <begin position="12"/>
        <end position="35"/>
    </location>
</feature>
<organism evidence="11">
    <name type="scientific">uncultured spirochete</name>
    <dbReference type="NCBI Taxonomy" id="156406"/>
    <lineage>
        <taxon>Bacteria</taxon>
        <taxon>Pseudomonadati</taxon>
        <taxon>Spirochaetota</taxon>
        <taxon>Spirochaetia</taxon>
        <taxon>Spirochaetales</taxon>
        <taxon>environmental samples</taxon>
    </lineage>
</organism>
<reference evidence="11" key="1">
    <citation type="submission" date="2017-02" db="EMBL/GenBank/DDBJ databases">
        <authorList>
            <person name="Regsiter A."/>
            <person name="William W."/>
        </authorList>
    </citation>
    <scope>NUCLEOTIDE SEQUENCE</scope>
    <source>
        <strain evidence="11">BdmA 4</strain>
    </source>
</reference>
<name>A0A3P3XN84_9SPIR</name>
<dbReference type="PANTHER" id="PTHR11795:SF371">
    <property type="entry name" value="HIGH-AFFINITY BRANCHED-CHAIN AMINO ACID TRANSPORT SYSTEM PERMEASE PROTEIN LIVH"/>
    <property type="match status" value="1"/>
</dbReference>